<accession>A0ABN3MZB3</accession>
<dbReference type="Pfam" id="PF19946">
    <property type="entry name" value="DUF6408"/>
    <property type="match status" value="1"/>
</dbReference>
<comment type="caution">
    <text evidence="2">The sequence shown here is derived from an EMBL/GenBank/DDBJ whole genome shotgun (WGS) entry which is preliminary data.</text>
</comment>
<proteinExistence type="predicted"/>
<feature type="transmembrane region" description="Helical" evidence="1">
    <location>
        <begin position="21"/>
        <end position="41"/>
    </location>
</feature>
<evidence type="ECO:0000313" key="2">
    <source>
        <dbReference type="EMBL" id="GAA2511357.1"/>
    </source>
</evidence>
<protein>
    <recommendedName>
        <fullName evidence="4">Integral membrane protein</fullName>
    </recommendedName>
</protein>
<dbReference type="InterPro" id="IPR045639">
    <property type="entry name" value="DUF6408"/>
</dbReference>
<organism evidence="2 3">
    <name type="scientific">Streptomyces graminearus</name>
    <dbReference type="NCBI Taxonomy" id="284030"/>
    <lineage>
        <taxon>Bacteria</taxon>
        <taxon>Bacillati</taxon>
        <taxon>Actinomycetota</taxon>
        <taxon>Actinomycetes</taxon>
        <taxon>Kitasatosporales</taxon>
        <taxon>Streptomycetaceae</taxon>
        <taxon>Streptomyces</taxon>
    </lineage>
</organism>
<keyword evidence="1" id="KW-0812">Transmembrane</keyword>
<dbReference type="Proteomes" id="UP001501721">
    <property type="component" value="Unassembled WGS sequence"/>
</dbReference>
<keyword evidence="3" id="KW-1185">Reference proteome</keyword>
<evidence type="ECO:0000256" key="1">
    <source>
        <dbReference type="SAM" id="Phobius"/>
    </source>
</evidence>
<name>A0ABN3MZB3_9ACTN</name>
<sequence length="42" mass="4700">MTSVEYKIARRERIREILIDIAAGVVSNLLVTALATMAHLLF</sequence>
<evidence type="ECO:0008006" key="4">
    <source>
        <dbReference type="Google" id="ProtNLM"/>
    </source>
</evidence>
<reference evidence="2 3" key="1">
    <citation type="journal article" date="2019" name="Int. J. Syst. Evol. Microbiol.">
        <title>The Global Catalogue of Microorganisms (GCM) 10K type strain sequencing project: providing services to taxonomists for standard genome sequencing and annotation.</title>
        <authorList>
            <consortium name="The Broad Institute Genomics Platform"/>
            <consortium name="The Broad Institute Genome Sequencing Center for Infectious Disease"/>
            <person name="Wu L."/>
            <person name="Ma J."/>
        </authorList>
    </citation>
    <scope>NUCLEOTIDE SEQUENCE [LARGE SCALE GENOMIC DNA]</scope>
    <source>
        <strain evidence="2 3">JCM 6923</strain>
    </source>
</reference>
<dbReference type="RefSeq" id="WP_330259885.1">
    <property type="nucleotide sequence ID" value="NZ_BAAATL010000053.1"/>
</dbReference>
<gene>
    <name evidence="2" type="ORF">GCM10010422_74110</name>
</gene>
<dbReference type="EMBL" id="BAAATL010000053">
    <property type="protein sequence ID" value="GAA2511357.1"/>
    <property type="molecule type" value="Genomic_DNA"/>
</dbReference>
<keyword evidence="1" id="KW-1133">Transmembrane helix</keyword>
<keyword evidence="1" id="KW-0472">Membrane</keyword>
<evidence type="ECO:0000313" key="3">
    <source>
        <dbReference type="Proteomes" id="UP001501721"/>
    </source>
</evidence>